<dbReference type="AlphaFoldDB" id="A0A3D8J3M3"/>
<evidence type="ECO:0000313" key="3">
    <source>
        <dbReference type="Proteomes" id="UP000257045"/>
    </source>
</evidence>
<dbReference type="Proteomes" id="UP000257045">
    <property type="component" value="Unassembled WGS sequence"/>
</dbReference>
<dbReference type="OrthoDB" id="5322199at2"/>
<dbReference type="RefSeq" id="WP_115569166.1">
    <property type="nucleotide sequence ID" value="NZ_NXLV01000003.1"/>
</dbReference>
<feature type="transmembrane region" description="Helical" evidence="1">
    <location>
        <begin position="189"/>
        <end position="209"/>
    </location>
</feature>
<accession>A0A3D8J3M3</accession>
<protein>
    <submittedName>
        <fullName evidence="2">Uncharacterized protein</fullName>
    </submittedName>
</protein>
<feature type="transmembrane region" description="Helical" evidence="1">
    <location>
        <begin position="167"/>
        <end position="183"/>
    </location>
</feature>
<reference evidence="2 3" key="1">
    <citation type="submission" date="2018-04" db="EMBL/GenBank/DDBJ databases">
        <title>Novel Campyloabacter and Helicobacter Species and Strains.</title>
        <authorList>
            <person name="Mannion A.J."/>
            <person name="Shen Z."/>
            <person name="Fox J.G."/>
        </authorList>
    </citation>
    <scope>NUCLEOTIDE SEQUENCE [LARGE SCALE GENOMIC DNA]</scope>
    <source>
        <strain evidence="2 3">MIT 04-9366</strain>
    </source>
</reference>
<name>A0A3D8J3M3_9HELI</name>
<feature type="transmembrane region" description="Helical" evidence="1">
    <location>
        <begin position="7"/>
        <end position="29"/>
    </location>
</feature>
<keyword evidence="1" id="KW-1133">Transmembrane helix</keyword>
<gene>
    <name evidence="2" type="ORF">CQA58_02605</name>
</gene>
<proteinExistence type="predicted"/>
<sequence length="283" mass="32609">MKARVDIVFCYVFFFLFVFTSLAILVSNLSSTFSQLYSLLTQDGRIFDIFLYFFYFSGFAISLFSLILSSWNHKDEARYKGVMLILALLFMFALTLGLLYSTHQVALLDLVFSEGAKGGFEKNPYAIFILGFFYCAFVVFPLSYWLLGLRFRANALGKFLEYIKPSINVVIYTLMGFALQGYYHKAKPIYYLDLACFLVGFLALLWVFYRYRKLFGFYEMVNLFLLCLAIVFFAFSSRVIESVDFAGRYCFFACAFVAWCAEWMIGYAGESKALGKKSSKKAL</sequence>
<evidence type="ECO:0000313" key="2">
    <source>
        <dbReference type="EMBL" id="RDU71454.1"/>
    </source>
</evidence>
<feature type="transmembrane region" description="Helical" evidence="1">
    <location>
        <begin position="81"/>
        <end position="100"/>
    </location>
</feature>
<evidence type="ECO:0000256" key="1">
    <source>
        <dbReference type="SAM" id="Phobius"/>
    </source>
</evidence>
<feature type="transmembrane region" description="Helical" evidence="1">
    <location>
        <begin position="125"/>
        <end position="147"/>
    </location>
</feature>
<feature type="transmembrane region" description="Helical" evidence="1">
    <location>
        <begin position="49"/>
        <end position="69"/>
    </location>
</feature>
<comment type="caution">
    <text evidence="2">The sequence shown here is derived from an EMBL/GenBank/DDBJ whole genome shotgun (WGS) entry which is preliminary data.</text>
</comment>
<keyword evidence="3" id="KW-1185">Reference proteome</keyword>
<feature type="transmembrane region" description="Helical" evidence="1">
    <location>
        <begin position="246"/>
        <end position="268"/>
    </location>
</feature>
<dbReference type="EMBL" id="NXLV01000003">
    <property type="protein sequence ID" value="RDU71454.1"/>
    <property type="molecule type" value="Genomic_DNA"/>
</dbReference>
<keyword evidence="1" id="KW-0812">Transmembrane</keyword>
<keyword evidence="1" id="KW-0472">Membrane</keyword>
<organism evidence="2 3">
    <name type="scientific">Helicobacter brantae</name>
    <dbReference type="NCBI Taxonomy" id="375927"/>
    <lineage>
        <taxon>Bacteria</taxon>
        <taxon>Pseudomonadati</taxon>
        <taxon>Campylobacterota</taxon>
        <taxon>Epsilonproteobacteria</taxon>
        <taxon>Campylobacterales</taxon>
        <taxon>Helicobacteraceae</taxon>
        <taxon>Helicobacter</taxon>
    </lineage>
</organism>
<feature type="transmembrane region" description="Helical" evidence="1">
    <location>
        <begin position="221"/>
        <end position="240"/>
    </location>
</feature>